<organism evidence="1 2">
    <name type="scientific">Nemorincola caseinilytica</name>
    <dbReference type="NCBI Taxonomy" id="2054315"/>
    <lineage>
        <taxon>Bacteria</taxon>
        <taxon>Pseudomonadati</taxon>
        <taxon>Bacteroidota</taxon>
        <taxon>Chitinophagia</taxon>
        <taxon>Chitinophagales</taxon>
        <taxon>Chitinophagaceae</taxon>
        <taxon>Nemorincola</taxon>
    </lineage>
</organism>
<protein>
    <submittedName>
        <fullName evidence="1">Uncharacterized protein</fullName>
    </submittedName>
</protein>
<gene>
    <name evidence="1" type="ORF">GCM10023093_23220</name>
</gene>
<dbReference type="EMBL" id="BAABFA010000015">
    <property type="protein sequence ID" value="GAA4467381.1"/>
    <property type="molecule type" value="Genomic_DNA"/>
</dbReference>
<reference evidence="2" key="1">
    <citation type="journal article" date="2019" name="Int. J. Syst. Evol. Microbiol.">
        <title>The Global Catalogue of Microorganisms (GCM) 10K type strain sequencing project: providing services to taxonomists for standard genome sequencing and annotation.</title>
        <authorList>
            <consortium name="The Broad Institute Genomics Platform"/>
            <consortium name="The Broad Institute Genome Sequencing Center for Infectious Disease"/>
            <person name="Wu L."/>
            <person name="Ma J."/>
        </authorList>
    </citation>
    <scope>NUCLEOTIDE SEQUENCE [LARGE SCALE GENOMIC DNA]</scope>
    <source>
        <strain evidence="2">JCM 32105</strain>
    </source>
</reference>
<keyword evidence="2" id="KW-1185">Reference proteome</keyword>
<dbReference type="Proteomes" id="UP001500067">
    <property type="component" value="Unassembled WGS sequence"/>
</dbReference>
<comment type="caution">
    <text evidence="1">The sequence shown here is derived from an EMBL/GenBank/DDBJ whole genome shotgun (WGS) entry which is preliminary data.</text>
</comment>
<evidence type="ECO:0000313" key="2">
    <source>
        <dbReference type="Proteomes" id="UP001500067"/>
    </source>
</evidence>
<name>A0ABP8NHD2_9BACT</name>
<accession>A0ABP8NHD2</accession>
<proteinExistence type="predicted"/>
<sequence length="419" mass="48730">MRKLLLICCLCIAAGARGQVSEEAVKPLIKQRLYSCFEVEYNAVIEVQRLYREGKTDTMDALIGFWQRHCQMTERVFSIGLLNSIRKGDFNEYISSNNFLMPRERPVAIDSDVYRPGILAMLNDYKAAGKGSIFDRSYTAWEKNNYAYPKNVTEFYDFYERYYNFLREMARDLQGKRKYTPVEDFLLRYYADPKGVSYAELDSVLYNGSILYDVYHDYKKYDKSIQGYSYGMTAGIWVPTDKLALLGNHPSFGFNMGGKTYKTAWDMVVGFRTNRAANTYMVYTEDSLYSTNYFFGAYLGMDVTHTLWQRGKHQLDLLWGIGYEGIQTLNEIDETRKGSSTIDHYLNIWYVNPGVGYKLYVRNKVRGETRKFSYLALQGRYYITDIRNRGGTDLHGNYCTIGLVYGAYSHTYSKYPHLK</sequence>
<dbReference type="RefSeq" id="WP_345083361.1">
    <property type="nucleotide sequence ID" value="NZ_BAABFA010000015.1"/>
</dbReference>
<evidence type="ECO:0000313" key="1">
    <source>
        <dbReference type="EMBL" id="GAA4467381.1"/>
    </source>
</evidence>